<gene>
    <name evidence="1" type="ORF">S06H3_26400</name>
</gene>
<feature type="non-terminal residue" evidence="1">
    <location>
        <position position="54"/>
    </location>
</feature>
<proteinExistence type="predicted"/>
<organism evidence="1">
    <name type="scientific">marine sediment metagenome</name>
    <dbReference type="NCBI Taxonomy" id="412755"/>
    <lineage>
        <taxon>unclassified sequences</taxon>
        <taxon>metagenomes</taxon>
        <taxon>ecological metagenomes</taxon>
    </lineage>
</organism>
<name>X1MAM0_9ZZZZ</name>
<accession>X1MAM0</accession>
<evidence type="ECO:0000313" key="1">
    <source>
        <dbReference type="EMBL" id="GAI28677.1"/>
    </source>
</evidence>
<reference evidence="1" key="1">
    <citation type="journal article" date="2014" name="Front. Microbiol.">
        <title>High frequency of phylogenetically diverse reductive dehalogenase-homologous genes in deep subseafloor sedimentary metagenomes.</title>
        <authorList>
            <person name="Kawai M."/>
            <person name="Futagami T."/>
            <person name="Toyoda A."/>
            <person name="Takaki Y."/>
            <person name="Nishi S."/>
            <person name="Hori S."/>
            <person name="Arai W."/>
            <person name="Tsubouchi T."/>
            <person name="Morono Y."/>
            <person name="Uchiyama I."/>
            <person name="Ito T."/>
            <person name="Fujiyama A."/>
            <person name="Inagaki F."/>
            <person name="Takami H."/>
        </authorList>
    </citation>
    <scope>NUCLEOTIDE SEQUENCE</scope>
    <source>
        <strain evidence="1">Expedition CK06-06</strain>
    </source>
</reference>
<dbReference type="AlphaFoldDB" id="X1MAM0"/>
<sequence>MFRIRLETPTPENSRLVKLTQGKFAIVDIDVNPSVWEYKWRAIKWNYRWYAYAT</sequence>
<protein>
    <submittedName>
        <fullName evidence="1">Uncharacterized protein</fullName>
    </submittedName>
</protein>
<comment type="caution">
    <text evidence="1">The sequence shown here is derived from an EMBL/GenBank/DDBJ whole genome shotgun (WGS) entry which is preliminary data.</text>
</comment>
<dbReference type="EMBL" id="BARV01015258">
    <property type="protein sequence ID" value="GAI28677.1"/>
    <property type="molecule type" value="Genomic_DNA"/>
</dbReference>